<name>A0A2P5Z522_9XANT</name>
<feature type="transmembrane region" description="Helical" evidence="1">
    <location>
        <begin position="159"/>
        <end position="175"/>
    </location>
</feature>
<feature type="transmembrane region" description="Helical" evidence="1">
    <location>
        <begin position="226"/>
        <end position="245"/>
    </location>
</feature>
<dbReference type="RefSeq" id="WP_010341687.1">
    <property type="nucleotide sequence ID" value="NZ_CP132343.1"/>
</dbReference>
<keyword evidence="1" id="KW-0812">Transmembrane</keyword>
<evidence type="ECO:0000256" key="1">
    <source>
        <dbReference type="SAM" id="Phobius"/>
    </source>
</evidence>
<feature type="transmembrane region" description="Helical" evidence="1">
    <location>
        <begin position="347"/>
        <end position="366"/>
    </location>
</feature>
<feature type="transmembrane region" description="Helical" evidence="1">
    <location>
        <begin position="187"/>
        <end position="206"/>
    </location>
</feature>
<feature type="transmembrane region" description="Helical" evidence="1">
    <location>
        <begin position="321"/>
        <end position="341"/>
    </location>
</feature>
<dbReference type="Proteomes" id="UP000247346">
    <property type="component" value="Unassembled WGS sequence"/>
</dbReference>
<evidence type="ECO:0000313" key="3">
    <source>
        <dbReference type="Proteomes" id="UP000247346"/>
    </source>
</evidence>
<organism evidence="2 3">
    <name type="scientific">Xanthomonas sacchari</name>
    <dbReference type="NCBI Taxonomy" id="56458"/>
    <lineage>
        <taxon>Bacteria</taxon>
        <taxon>Pseudomonadati</taxon>
        <taxon>Pseudomonadota</taxon>
        <taxon>Gammaproteobacteria</taxon>
        <taxon>Lysobacterales</taxon>
        <taxon>Lysobacteraceae</taxon>
        <taxon>Xanthomonas</taxon>
    </lineage>
</organism>
<dbReference type="AlphaFoldDB" id="A0A2P5Z522"/>
<feature type="transmembrane region" description="Helical" evidence="1">
    <location>
        <begin position="254"/>
        <end position="275"/>
    </location>
</feature>
<comment type="caution">
    <text evidence="2">The sequence shown here is derived from an EMBL/GenBank/DDBJ whole genome shotgun (WGS) entry which is preliminary data.</text>
</comment>
<feature type="transmembrane region" description="Helical" evidence="1">
    <location>
        <begin position="287"/>
        <end position="309"/>
    </location>
</feature>
<accession>A0A2P5Z522</accession>
<evidence type="ECO:0008006" key="4">
    <source>
        <dbReference type="Google" id="ProtNLM"/>
    </source>
</evidence>
<dbReference type="PROSITE" id="PS51257">
    <property type="entry name" value="PROKAR_LIPOPROTEIN"/>
    <property type="match status" value="1"/>
</dbReference>
<proteinExistence type="predicted"/>
<protein>
    <recommendedName>
        <fullName evidence="4">Oligosaccharide repeat unit polymerase</fullName>
    </recommendedName>
</protein>
<dbReference type="GeneID" id="93879150"/>
<keyword evidence="1" id="KW-0472">Membrane</keyword>
<gene>
    <name evidence="2" type="ORF">XsacCFBP4641_07920</name>
</gene>
<reference evidence="2 3" key="1">
    <citation type="submission" date="2016-08" db="EMBL/GenBank/DDBJ databases">
        <authorList>
            <person name="Seilhamer J.J."/>
        </authorList>
    </citation>
    <scope>NUCLEOTIDE SEQUENCE [LARGE SCALE GENOMIC DNA]</scope>
    <source>
        <strain evidence="2 3">CFBP4641</strain>
    </source>
</reference>
<feature type="transmembrane region" description="Helical" evidence="1">
    <location>
        <begin position="75"/>
        <end position="98"/>
    </location>
</feature>
<keyword evidence="1" id="KW-1133">Transmembrane helix</keyword>
<dbReference type="EMBL" id="MDEK01000006">
    <property type="protein sequence ID" value="PPU83092.1"/>
    <property type="molecule type" value="Genomic_DNA"/>
</dbReference>
<evidence type="ECO:0000313" key="2">
    <source>
        <dbReference type="EMBL" id="PPU83092.1"/>
    </source>
</evidence>
<feature type="transmembrane region" description="Helical" evidence="1">
    <location>
        <begin position="33"/>
        <end position="54"/>
    </location>
</feature>
<dbReference type="STRING" id="56458.SB85_02220"/>
<dbReference type="OrthoDB" id="5993532at2"/>
<sequence>MSRLLRLPSAYFGLPLLLSCALTLLTFDLPPGYLAGIALLAAVALATLGLDALLGIRLPPLAAFRSREYAGTREAFVALSLAAAVGLFCLLDLLLFPIPLLHNPSAYADLSPLQSHVRHVSNMCWILPPIGLLCVRERSVRNALLLAGFAFPVLVIDRNRLFAAVFSVGLLLLLRRDPARPLPWKRVLALLGAGAGAFSLLGTLRSGSLDSVALPFGALYRASPQGIKWLLLYIGAGPYNFGALLSKGYANTSFLINQLVPLSGSIATAGTGIPLDAPNINVGTEFLPFLLAGGPGAALAAILALYAALLWSMRLLGRGVALFNLLVFLRIAYACVMSPFAPQAFTWTNAGFVALCLLLHACSALLPNRRDPAPSTALPFVAPRSPLP</sequence>
<feature type="transmembrane region" description="Helical" evidence="1">
    <location>
        <begin position="7"/>
        <end position="27"/>
    </location>
</feature>